<dbReference type="EMBL" id="SNXY01000008">
    <property type="protein sequence ID" value="TDP83953.1"/>
    <property type="molecule type" value="Genomic_DNA"/>
</dbReference>
<name>A0A4R6RCR5_9HYPH</name>
<evidence type="ECO:0000313" key="3">
    <source>
        <dbReference type="Proteomes" id="UP000294547"/>
    </source>
</evidence>
<dbReference type="Proteomes" id="UP000294547">
    <property type="component" value="Unassembled WGS sequence"/>
</dbReference>
<reference evidence="2 3" key="1">
    <citation type="submission" date="2019-03" db="EMBL/GenBank/DDBJ databases">
        <title>Genomic Encyclopedia of Type Strains, Phase IV (KMG-IV): sequencing the most valuable type-strain genomes for metagenomic binning, comparative biology and taxonomic classification.</title>
        <authorList>
            <person name="Goeker M."/>
        </authorList>
    </citation>
    <scope>NUCLEOTIDE SEQUENCE [LARGE SCALE GENOMIC DNA]</scope>
    <source>
        <strain evidence="2 3">DSM 102969</strain>
    </source>
</reference>
<feature type="compositionally biased region" description="Acidic residues" evidence="1">
    <location>
        <begin position="26"/>
        <end position="42"/>
    </location>
</feature>
<comment type="caution">
    <text evidence="2">The sequence shown here is derived from an EMBL/GenBank/DDBJ whole genome shotgun (WGS) entry which is preliminary data.</text>
</comment>
<organism evidence="2 3">
    <name type="scientific">Oharaeibacter diazotrophicus</name>
    <dbReference type="NCBI Taxonomy" id="1920512"/>
    <lineage>
        <taxon>Bacteria</taxon>
        <taxon>Pseudomonadati</taxon>
        <taxon>Pseudomonadota</taxon>
        <taxon>Alphaproteobacteria</taxon>
        <taxon>Hyphomicrobiales</taxon>
        <taxon>Pleomorphomonadaceae</taxon>
        <taxon>Oharaeibacter</taxon>
    </lineage>
</organism>
<evidence type="ECO:0000313" key="2">
    <source>
        <dbReference type="EMBL" id="TDP83953.1"/>
    </source>
</evidence>
<accession>A0A4R6RCR5</accession>
<proteinExistence type="predicted"/>
<protein>
    <submittedName>
        <fullName evidence="2">Uncharacterized protein</fullName>
    </submittedName>
</protein>
<feature type="region of interest" description="Disordered" evidence="1">
    <location>
        <begin position="1"/>
        <end position="42"/>
    </location>
</feature>
<sequence>MKQTTQRPPLPTTARTPVVPNGQTSSDDDPDGVDFGEADFDDFFEMPGPPAKPIELERNRAPSAVQPTGHSRPPIHQPRHIVGLGRNEAARSLVSSPEIEAASLINNARAAANYVAAQTATRERKLIEALEAAWFLHLHLRKYPKLAESLYKDDRIPNTAATKRNEFLRTVKLVFMSESSSNISRYALVLRYVDESWRDADDEQTLAEIVENGGGTVKCASIASARLRSPAARRAFDERRAHRAELENSAILVPEALFKIEADEELVSILVKRGKDGKVQALGFRPTTDKAILGYQAFIPSGAKTK</sequence>
<dbReference type="AlphaFoldDB" id="A0A4R6RCR5"/>
<gene>
    <name evidence="2" type="ORF">EDD54_2554</name>
</gene>
<evidence type="ECO:0000256" key="1">
    <source>
        <dbReference type="SAM" id="MobiDB-lite"/>
    </source>
</evidence>
<keyword evidence="3" id="KW-1185">Reference proteome</keyword>